<keyword evidence="2" id="KW-1185">Reference proteome</keyword>
<evidence type="ECO:0000256" key="1">
    <source>
        <dbReference type="SAM" id="Phobius"/>
    </source>
</evidence>
<keyword evidence="1" id="KW-0472">Membrane</keyword>
<keyword evidence="1" id="KW-1133">Transmembrane helix</keyword>
<evidence type="ECO:0000313" key="3">
    <source>
        <dbReference type="WBParaSite" id="snap_masked-unitig_42115-processed-gene-0.2-mRNA-1"/>
    </source>
</evidence>
<sequence length="1385" mass="152572">MSRTSAAHRDVVVRGDGRSSSISSGLAIFNTLSSNRSLSGVARSSSTSTFFVGLIDLIDLNLILFESAASPLQCRGERALIATSSFAATVAHELFLTRGFSLSRSALAPSTRLLCALEADPLRSRWPRDLLILCRRTGLSGVARLRLLACRPEQSVYLRIHRLRIGAPLLQVSRRARSSRRRSFAAKVYLVSHVLVYQYFFVGLNNLVDLELIVFESALRPCNVAASALIATSSFAATFLVGLNNLVDLELIVFESALRSCNVAASALIATSSFAATVAHELFLTRGFSLSLRSGAFNSSSLRIGGSSSSISLASRSSNTCRRTGLSGVARPRLPVYLVSHVLVYQYFFVGLNNLVDLELIVFRIGAPPCNVAASALIATSSFAATILFDLAGSRSSNTLSSNRSIWCRTSSSTSYVFVGLIDLIDLELILFESALRPCKCRGERAHRDVVVRGDGSSSSISLASRSSNTLSSNRSNLVSHVPRLVLLFVGLNNLVDLELIVFESALRPCNVAASALIATSSFAATADPLRSRWPRDLLTLRHRSSQLVSHVFVYLLVGLIDLIDLELILFESGALPLAISRRARHRDVVVRGDGGSRALLDARFSLSLPLWAPSTRLLCALEADPLRSRWPRDLLILCRRTARLIATSSFAATVAHELFLTRGLLALAPLWRLQTRLLRALEADPLRSRWPRDLLILCRRTGLSGVARPRLPVLLRRPEQSRRLELIVFESALRSCNVAASALIATSSFAAKILFDLAGSRSSNTLSSNRSIWLSHVFVYLSFVGLNNLVDLELIRLRIGAPPCNVAASALIATSSFAATADPLRLAGLRDSKLCVIDQVQLVSHVFVYLLVGLIDLIDLELILFESALLLLQFSASALIATSSFAATVYLVSHVLVYQYFFVGLNNLVDLELIRLRIGRSALAMSRRARSSRRRRFAATSSSISLASRSSNTLSIEQGLSGVARPRLPVYFFVGLNNLSTLNCIVFESALRPCNVAASALIATSSFAATYFFVGLNNLVDLELIVFESALRSCNVAASALIATSSFAATVASTSLLDARLLVFAPLWRLQLADPLRRRYPRDLLTLRHRSSPAGVARLRLLACRLIDLIDLELILFESALCFLQFRARRAHRERRRSRRRQLLFDLAGSRDLLILCRRTGLSGVARPRLPVLRSSARTISFDLELIVFESALRLLQCRGRARSSRRRRSRRPVAHELFFDARLLASRLPLWRLQLVFFCALEADPLRSRWPRDLLILCRRTGSIWCRTFLVYQYFFSSGLNNLVDLELIVFDIGAPPLQCRGRRARSSRRRRFAATVAHRALLDARLSRSRSRSLAPFNSSSLRIEVSSSSISLALAIFSNTLSSNRSIWCRTSSSTSTSSSA</sequence>
<proteinExistence type="predicted"/>
<name>A0A1I8JRM7_9PLAT</name>
<feature type="transmembrane region" description="Helical" evidence="1">
    <location>
        <begin position="184"/>
        <end position="204"/>
    </location>
</feature>
<accession>A0A1I8JRM7</accession>
<evidence type="ECO:0000313" key="2">
    <source>
        <dbReference type="Proteomes" id="UP000095280"/>
    </source>
</evidence>
<dbReference type="Proteomes" id="UP000095280">
    <property type="component" value="Unplaced"/>
</dbReference>
<keyword evidence="1" id="KW-0812">Transmembrane</keyword>
<dbReference type="WBParaSite" id="snap_masked-unitig_42115-processed-gene-0.2-mRNA-1">
    <property type="protein sequence ID" value="snap_masked-unitig_42115-processed-gene-0.2-mRNA-1"/>
    <property type="gene ID" value="snap_masked-unitig_42115-processed-gene-0.2"/>
</dbReference>
<reference evidence="3" key="1">
    <citation type="submission" date="2016-11" db="UniProtKB">
        <authorList>
            <consortium name="WormBaseParasite"/>
        </authorList>
    </citation>
    <scope>IDENTIFICATION</scope>
</reference>
<feature type="transmembrane region" description="Helical" evidence="1">
    <location>
        <begin position="224"/>
        <end position="243"/>
    </location>
</feature>
<organism evidence="2 3">
    <name type="scientific">Macrostomum lignano</name>
    <dbReference type="NCBI Taxonomy" id="282301"/>
    <lineage>
        <taxon>Eukaryota</taxon>
        <taxon>Metazoa</taxon>
        <taxon>Spiralia</taxon>
        <taxon>Lophotrochozoa</taxon>
        <taxon>Platyhelminthes</taxon>
        <taxon>Rhabditophora</taxon>
        <taxon>Macrostomorpha</taxon>
        <taxon>Macrostomida</taxon>
        <taxon>Macrostomidae</taxon>
        <taxon>Macrostomum</taxon>
    </lineage>
</organism>
<protein>
    <submittedName>
        <fullName evidence="3">G_PROTEIN_RECEP_F1_2 domain-containing protein</fullName>
    </submittedName>
</protein>